<feature type="region of interest" description="Disordered" evidence="1">
    <location>
        <begin position="1"/>
        <end position="40"/>
    </location>
</feature>
<dbReference type="AlphaFoldDB" id="A0A5A9P0J4"/>
<protein>
    <submittedName>
        <fullName evidence="2">Uncharacterized protein</fullName>
    </submittedName>
</protein>
<gene>
    <name evidence="2" type="ORF">E1301_Tti017113</name>
</gene>
<organism evidence="2 3">
    <name type="scientific">Triplophysa tibetana</name>
    <dbReference type="NCBI Taxonomy" id="1572043"/>
    <lineage>
        <taxon>Eukaryota</taxon>
        <taxon>Metazoa</taxon>
        <taxon>Chordata</taxon>
        <taxon>Craniata</taxon>
        <taxon>Vertebrata</taxon>
        <taxon>Euteleostomi</taxon>
        <taxon>Actinopterygii</taxon>
        <taxon>Neopterygii</taxon>
        <taxon>Teleostei</taxon>
        <taxon>Ostariophysi</taxon>
        <taxon>Cypriniformes</taxon>
        <taxon>Nemacheilidae</taxon>
        <taxon>Triplophysa</taxon>
    </lineage>
</organism>
<comment type="caution">
    <text evidence="2">The sequence shown here is derived from an EMBL/GenBank/DDBJ whole genome shotgun (WGS) entry which is preliminary data.</text>
</comment>
<feature type="region of interest" description="Disordered" evidence="1">
    <location>
        <begin position="136"/>
        <end position="161"/>
    </location>
</feature>
<keyword evidence="3" id="KW-1185">Reference proteome</keyword>
<dbReference type="Proteomes" id="UP000324632">
    <property type="component" value="Chromosome 11"/>
</dbReference>
<dbReference type="EMBL" id="SOYY01000011">
    <property type="protein sequence ID" value="KAA0714631.1"/>
    <property type="molecule type" value="Genomic_DNA"/>
</dbReference>
<evidence type="ECO:0000313" key="3">
    <source>
        <dbReference type="Proteomes" id="UP000324632"/>
    </source>
</evidence>
<name>A0A5A9P0J4_9TELE</name>
<evidence type="ECO:0000256" key="1">
    <source>
        <dbReference type="SAM" id="MobiDB-lite"/>
    </source>
</evidence>
<proteinExistence type="predicted"/>
<evidence type="ECO:0000313" key="2">
    <source>
        <dbReference type="EMBL" id="KAA0714631.1"/>
    </source>
</evidence>
<accession>A0A5A9P0J4</accession>
<reference evidence="2 3" key="1">
    <citation type="journal article" date="2019" name="Mol. Ecol. Resour.">
        <title>Chromosome-level genome assembly of Triplophysa tibetana, a fish adapted to the harsh high-altitude environment of the Tibetan Plateau.</title>
        <authorList>
            <person name="Yang X."/>
            <person name="Liu H."/>
            <person name="Ma Z."/>
            <person name="Zou Y."/>
            <person name="Zou M."/>
            <person name="Mao Y."/>
            <person name="Li X."/>
            <person name="Wang H."/>
            <person name="Chen T."/>
            <person name="Wang W."/>
            <person name="Yang R."/>
        </authorList>
    </citation>
    <scope>NUCLEOTIDE SEQUENCE [LARGE SCALE GENOMIC DNA]</scope>
    <source>
        <strain evidence="2">TTIB1903HZAU</strain>
        <tissue evidence="2">Muscle</tissue>
    </source>
</reference>
<sequence length="175" mass="19079">MDTALTGNFHGRGLSSLQARGRPDRFTPGKRTLKQRSAAEATSYPWGGNWWRRTVTGGPRGRPASPFPRRVVRRRVEPTECRRGFPGGMVGSTFLPAWRDNGTHCRNESGDSCRMCAASHLARVAASWKVADEEGAFPSGSSSGVHLSRSRVRRGPGLSGSRWCAREVEGRGAVD</sequence>